<dbReference type="EMBL" id="WKMO01000004">
    <property type="protein sequence ID" value="MSB72729.1"/>
    <property type="molecule type" value="Genomic_DNA"/>
</dbReference>
<gene>
    <name evidence="4" type="ORF">ERS852429_00533</name>
    <name evidence="6" type="ORF">GKD70_05385</name>
    <name evidence="5" type="ORF">PN599_01010</name>
</gene>
<dbReference type="Proteomes" id="UP000095591">
    <property type="component" value="Unassembled WGS sequence"/>
</dbReference>
<feature type="signal peptide" evidence="1">
    <location>
        <begin position="1"/>
        <end position="23"/>
    </location>
</feature>
<dbReference type="OrthoDB" id="1097154at2"/>
<reference evidence="4 7" key="1">
    <citation type="submission" date="2015-09" db="EMBL/GenBank/DDBJ databases">
        <authorList>
            <consortium name="Pathogen Informatics"/>
        </authorList>
    </citation>
    <scope>NUCLEOTIDE SEQUENCE [LARGE SCALE GENOMIC DNA]</scope>
    <source>
        <strain evidence="4 7">2789STDY5608872</strain>
    </source>
</reference>
<dbReference type="Proteomes" id="UP000441609">
    <property type="component" value="Unassembled WGS sequence"/>
</dbReference>
<dbReference type="EMBL" id="JAQMPJ010000001">
    <property type="protein sequence ID" value="MDB9003581.1"/>
    <property type="molecule type" value="Genomic_DNA"/>
</dbReference>
<reference evidence="5" key="3">
    <citation type="submission" date="2023-01" db="EMBL/GenBank/DDBJ databases">
        <title>Human gut microbiome strain richness.</title>
        <authorList>
            <person name="Chen-Liaw A."/>
        </authorList>
    </citation>
    <scope>NUCLEOTIDE SEQUENCE</scope>
    <source>
        <strain evidence="5">RTP21484st1_E5_RTP21484_190118</strain>
    </source>
</reference>
<feature type="domain" description="DUF3858" evidence="3">
    <location>
        <begin position="410"/>
        <end position="525"/>
    </location>
</feature>
<dbReference type="AlphaFoldDB" id="A0A173RJI8"/>
<organism evidence="4 7">
    <name type="scientific">Parabacteroides distasonis</name>
    <dbReference type="NCBI Taxonomy" id="823"/>
    <lineage>
        <taxon>Bacteria</taxon>
        <taxon>Pseudomonadati</taxon>
        <taxon>Bacteroidota</taxon>
        <taxon>Bacteroidia</taxon>
        <taxon>Bacteroidales</taxon>
        <taxon>Tannerellaceae</taxon>
        <taxon>Parabacteroides</taxon>
    </lineage>
</organism>
<name>A0A173RJI8_PARDI</name>
<evidence type="ECO:0000259" key="2">
    <source>
        <dbReference type="Pfam" id="PF12969"/>
    </source>
</evidence>
<dbReference type="Pfam" id="PF12970">
    <property type="entry name" value="DUF3858"/>
    <property type="match status" value="1"/>
</dbReference>
<dbReference type="Gene3D" id="2.60.120.1130">
    <property type="match status" value="1"/>
</dbReference>
<accession>A0A173RJI8</accession>
<evidence type="ECO:0000313" key="7">
    <source>
        <dbReference type="Proteomes" id="UP000095591"/>
    </source>
</evidence>
<feature type="domain" description="DUF3857" evidence="2">
    <location>
        <begin position="40"/>
        <end position="207"/>
    </location>
</feature>
<protein>
    <submittedName>
        <fullName evidence="5">DUF3858 domain-containing protein</fullName>
    </submittedName>
    <submittedName>
        <fullName evidence="4">Domain of Uncharacterized Function with PDB structure</fullName>
    </submittedName>
</protein>
<evidence type="ECO:0000256" key="1">
    <source>
        <dbReference type="SAM" id="SignalP"/>
    </source>
</evidence>
<dbReference type="InterPro" id="IPR024544">
    <property type="entry name" value="DUF3858"/>
</dbReference>
<reference evidence="6 8" key="2">
    <citation type="journal article" date="2019" name="Nat. Med.">
        <title>A library of human gut bacterial isolates paired with longitudinal multiomics data enables mechanistic microbiome research.</title>
        <authorList>
            <person name="Poyet M."/>
            <person name="Groussin M."/>
            <person name="Gibbons S.M."/>
            <person name="Avila-Pacheco J."/>
            <person name="Jiang X."/>
            <person name="Kearney S.M."/>
            <person name="Perrotta A.R."/>
            <person name="Berdy B."/>
            <person name="Zhao S."/>
            <person name="Lieberman T.D."/>
            <person name="Swanson P.K."/>
            <person name="Smith M."/>
            <person name="Roesemann S."/>
            <person name="Alexander J.E."/>
            <person name="Rich S.A."/>
            <person name="Livny J."/>
            <person name="Vlamakis H."/>
            <person name="Clish C."/>
            <person name="Bullock K."/>
            <person name="Deik A."/>
            <person name="Scott J."/>
            <person name="Pierce K.A."/>
            <person name="Xavier R.J."/>
            <person name="Alm E.J."/>
        </authorList>
    </citation>
    <scope>NUCLEOTIDE SEQUENCE [LARGE SCALE GENOMIC DNA]</scope>
    <source>
        <strain evidence="6 8">BIOML-A20</strain>
    </source>
</reference>
<dbReference type="Gene3D" id="2.60.40.3140">
    <property type="match status" value="1"/>
</dbReference>
<keyword evidence="1" id="KW-0732">Signal</keyword>
<dbReference type="RefSeq" id="WP_005856854.1">
    <property type="nucleotide sequence ID" value="NZ_BQOC01000001.1"/>
</dbReference>
<evidence type="ECO:0000313" key="8">
    <source>
        <dbReference type="Proteomes" id="UP000441609"/>
    </source>
</evidence>
<dbReference type="InterPro" id="IPR024618">
    <property type="entry name" value="DUF3857"/>
</dbReference>
<evidence type="ECO:0000313" key="4">
    <source>
        <dbReference type="EMBL" id="CUM77945.1"/>
    </source>
</evidence>
<dbReference type="Proteomes" id="UP001210126">
    <property type="component" value="Unassembled WGS sequence"/>
</dbReference>
<evidence type="ECO:0000313" key="6">
    <source>
        <dbReference type="EMBL" id="MSB72729.1"/>
    </source>
</evidence>
<sequence length="527" mass="57668">MIKITYKLILLLSLLAMTVTSFAASEAEYGKVSKAWTLHADGSQEYRSSMELTLFTHTAMNSTYGESFIVYNPDFQTLKIHSSYTRQKDGTIVKTPDNAFVEVLPRFAADAPAYNQLKEMVVVHTGLELGATIYLDYSIITKPGYYPALDINERLQETSPVKECKVSISVPEGTPLACGLYGSPVKAVEESHDGIKEVHWTLRNIPASSREAFQPKNREASPHLVASTYPSGKAALATLDKRLKESQGYESKTFAQFLTDKSGNEQEKVNIIRDHILNNLSTCPIPMAMTGYTVRDIDTVLRSAYGTPLEIAQLLNVMLNAAGIPSEVLAVYPGHLDTDACGLAAIQTLAVKATVDGKDQYLSASPLTNRGGLDKVVSLSGTSIEIETTPIQIKESRSVAISADQAKDGFAICVLPAISAGIDSWGMSALNSKRSNLFELPSLIREEVTYTVTPAEGMKLQTSTKEQVISKPFGKVTRTITPKGNTIEVVRTIELNKQQFTPAEYSGVRSLIHEWTNPDNRVLLFSL</sequence>
<dbReference type="Pfam" id="PF12969">
    <property type="entry name" value="DUF3857"/>
    <property type="match status" value="1"/>
</dbReference>
<proteinExistence type="predicted"/>
<feature type="chain" id="PRO_5043136181" evidence="1">
    <location>
        <begin position="24"/>
        <end position="527"/>
    </location>
</feature>
<dbReference type="EMBL" id="CYXP01000001">
    <property type="protein sequence ID" value="CUM77945.1"/>
    <property type="molecule type" value="Genomic_DNA"/>
</dbReference>
<evidence type="ECO:0000313" key="5">
    <source>
        <dbReference type="EMBL" id="MDB9003581.1"/>
    </source>
</evidence>
<evidence type="ECO:0000259" key="3">
    <source>
        <dbReference type="Pfam" id="PF12970"/>
    </source>
</evidence>
<dbReference type="Gene3D" id="3.10.620.30">
    <property type="match status" value="1"/>
</dbReference>